<proteinExistence type="predicted"/>
<dbReference type="AlphaFoldDB" id="A0A6C0JZ48"/>
<name>A0A6C0JZ48_9ZZZZ</name>
<dbReference type="EMBL" id="MN740778">
    <property type="protein sequence ID" value="QHU11052.1"/>
    <property type="molecule type" value="Genomic_DNA"/>
</dbReference>
<protein>
    <submittedName>
        <fullName evidence="1">Uncharacterized protein</fullName>
    </submittedName>
</protein>
<sequence length="114" mass="13708">MNADSVVLWYQRENGDFRVSVNSVADGYQITVKELDERDPQDSQEFTFRDFEHLQNYLNTLHEQVLNDQDQREPFKHLQYSVPYFPSIIMTVESLKTNPGYFYRFMQALEFYFS</sequence>
<reference evidence="1" key="1">
    <citation type="journal article" date="2020" name="Nature">
        <title>Giant virus diversity and host interactions through global metagenomics.</title>
        <authorList>
            <person name="Schulz F."/>
            <person name="Roux S."/>
            <person name="Paez-Espino D."/>
            <person name="Jungbluth S."/>
            <person name="Walsh D.A."/>
            <person name="Denef V.J."/>
            <person name="McMahon K.D."/>
            <person name="Konstantinidis K.T."/>
            <person name="Eloe-Fadrosh E.A."/>
            <person name="Kyrpides N.C."/>
            <person name="Woyke T."/>
        </authorList>
    </citation>
    <scope>NUCLEOTIDE SEQUENCE</scope>
    <source>
        <strain evidence="1">GVMAG-S-1101165-84</strain>
    </source>
</reference>
<organism evidence="1">
    <name type="scientific">viral metagenome</name>
    <dbReference type="NCBI Taxonomy" id="1070528"/>
    <lineage>
        <taxon>unclassified sequences</taxon>
        <taxon>metagenomes</taxon>
        <taxon>organismal metagenomes</taxon>
    </lineage>
</organism>
<accession>A0A6C0JZ48</accession>
<evidence type="ECO:0000313" key="1">
    <source>
        <dbReference type="EMBL" id="QHU11052.1"/>
    </source>
</evidence>